<dbReference type="EMBL" id="CAMXCT020002813">
    <property type="protein sequence ID" value="CAL1154015.1"/>
    <property type="molecule type" value="Genomic_DNA"/>
</dbReference>
<evidence type="ECO:0000313" key="2">
    <source>
        <dbReference type="EMBL" id="CAL1154015.1"/>
    </source>
</evidence>
<reference evidence="2" key="2">
    <citation type="submission" date="2024-04" db="EMBL/GenBank/DDBJ databases">
        <authorList>
            <person name="Chen Y."/>
            <person name="Shah S."/>
            <person name="Dougan E. K."/>
            <person name="Thang M."/>
            <person name="Chan C."/>
        </authorList>
    </citation>
    <scope>NUCLEOTIDE SEQUENCE [LARGE SCALE GENOMIC DNA]</scope>
</reference>
<gene>
    <name evidence="1" type="ORF">C1SCF055_LOCUS26746</name>
</gene>
<dbReference type="EMBL" id="CAMXCT010002813">
    <property type="protein sequence ID" value="CAI4000640.1"/>
    <property type="molecule type" value="Genomic_DNA"/>
</dbReference>
<dbReference type="EMBL" id="CAMXCT030002813">
    <property type="protein sequence ID" value="CAL4787952.1"/>
    <property type="molecule type" value="Genomic_DNA"/>
</dbReference>
<name>A0A9P1G7I6_9DINO</name>
<reference evidence="1" key="1">
    <citation type="submission" date="2022-10" db="EMBL/GenBank/DDBJ databases">
        <authorList>
            <person name="Chen Y."/>
            <person name="Dougan E. K."/>
            <person name="Chan C."/>
            <person name="Rhodes N."/>
            <person name="Thang M."/>
        </authorList>
    </citation>
    <scope>NUCLEOTIDE SEQUENCE</scope>
</reference>
<comment type="caution">
    <text evidence="1">The sequence shown here is derived from an EMBL/GenBank/DDBJ whole genome shotgun (WGS) entry which is preliminary data.</text>
</comment>
<organism evidence="1">
    <name type="scientific">Cladocopium goreaui</name>
    <dbReference type="NCBI Taxonomy" id="2562237"/>
    <lineage>
        <taxon>Eukaryota</taxon>
        <taxon>Sar</taxon>
        <taxon>Alveolata</taxon>
        <taxon>Dinophyceae</taxon>
        <taxon>Suessiales</taxon>
        <taxon>Symbiodiniaceae</taxon>
        <taxon>Cladocopium</taxon>
    </lineage>
</organism>
<dbReference type="AlphaFoldDB" id="A0A9P1G7I6"/>
<evidence type="ECO:0000313" key="1">
    <source>
        <dbReference type="EMBL" id="CAI4000640.1"/>
    </source>
</evidence>
<evidence type="ECO:0000313" key="3">
    <source>
        <dbReference type="Proteomes" id="UP001152797"/>
    </source>
</evidence>
<dbReference type="Proteomes" id="UP001152797">
    <property type="component" value="Unassembled WGS sequence"/>
</dbReference>
<proteinExistence type="predicted"/>
<protein>
    <submittedName>
        <fullName evidence="1">Uncharacterized protein</fullName>
    </submittedName>
</protein>
<keyword evidence="3" id="KW-1185">Reference proteome</keyword>
<sequence>MISPADSEQAEKEQKWLWTWNQQRLKEKLHGRKATNPWVLDASGRPYCLRSHETCRARLLSSKSLPSMAVTHYATENRRAFQLETSVLGSKYTPTKPRFNKR</sequence>
<accession>A0A9P1G7I6</accession>